<keyword evidence="5" id="KW-0862">Zinc</keyword>
<evidence type="ECO:0000313" key="9">
    <source>
        <dbReference type="EMBL" id="CAK7216175.1"/>
    </source>
</evidence>
<evidence type="ECO:0000256" key="5">
    <source>
        <dbReference type="ARBA" id="ARBA00022833"/>
    </source>
</evidence>
<dbReference type="PANTHER" id="PTHR45962">
    <property type="entry name" value="N-FATTY-ACYL-AMINO ACID SYNTHASE/HYDROLASE PM20D1"/>
    <property type="match status" value="1"/>
</dbReference>
<gene>
    <name evidence="9" type="primary">CPS1</name>
    <name evidence="9" type="ORF">SCUCBS95973_002720</name>
</gene>
<keyword evidence="4 9" id="KW-0378">Hydrolase</keyword>
<evidence type="ECO:0000259" key="8">
    <source>
        <dbReference type="Pfam" id="PF07687"/>
    </source>
</evidence>
<keyword evidence="9" id="KW-0121">Carboxypeptidase</keyword>
<comment type="similarity">
    <text evidence="1">Belongs to the peptidase M20A family.</text>
</comment>
<comment type="caution">
    <text evidence="9">The sequence shown here is derived from an EMBL/GenBank/DDBJ whole genome shotgun (WGS) entry which is preliminary data.</text>
</comment>
<dbReference type="Pfam" id="PF01546">
    <property type="entry name" value="Peptidase_M20"/>
    <property type="match status" value="1"/>
</dbReference>
<proteinExistence type="inferred from homology"/>
<keyword evidence="3" id="KW-0479">Metal-binding</keyword>
<dbReference type="Proteomes" id="UP001642405">
    <property type="component" value="Unassembled WGS sequence"/>
</dbReference>
<dbReference type="InterPro" id="IPR001261">
    <property type="entry name" value="ArgE/DapE_CS"/>
</dbReference>
<dbReference type="Gene3D" id="3.40.630.10">
    <property type="entry name" value="Zn peptidases"/>
    <property type="match status" value="1"/>
</dbReference>
<dbReference type="Gene3D" id="1.10.150.900">
    <property type="match status" value="1"/>
</dbReference>
<reference evidence="9 10" key="1">
    <citation type="submission" date="2024-01" db="EMBL/GenBank/DDBJ databases">
        <authorList>
            <person name="Allen C."/>
            <person name="Tagirdzhanova G."/>
        </authorList>
    </citation>
    <scope>NUCLEOTIDE SEQUENCE [LARGE SCALE GENOMIC DNA]</scope>
</reference>
<dbReference type="InterPro" id="IPR036264">
    <property type="entry name" value="Bact_exopeptidase_dim_dom"/>
</dbReference>
<feature type="transmembrane region" description="Helical" evidence="7">
    <location>
        <begin position="28"/>
        <end position="46"/>
    </location>
</feature>
<keyword evidence="7" id="KW-0472">Membrane</keyword>
<protein>
    <submittedName>
        <fullName evidence="9">Gly-Xaa carboxypeptidase</fullName>
        <ecNumber evidence="9">3.4.17.4</ecNumber>
    </submittedName>
</protein>
<dbReference type="EC" id="3.4.17.4" evidence="9"/>
<dbReference type="Gene3D" id="3.30.70.360">
    <property type="match status" value="1"/>
</dbReference>
<feature type="domain" description="Peptidase M20 dimerisation" evidence="8">
    <location>
        <begin position="314"/>
        <end position="474"/>
    </location>
</feature>
<evidence type="ECO:0000256" key="1">
    <source>
        <dbReference type="ARBA" id="ARBA00006247"/>
    </source>
</evidence>
<evidence type="ECO:0000256" key="2">
    <source>
        <dbReference type="ARBA" id="ARBA00022670"/>
    </source>
</evidence>
<dbReference type="InterPro" id="IPR011650">
    <property type="entry name" value="Peptidase_M20_dimer"/>
</dbReference>
<feature type="compositionally biased region" description="Polar residues" evidence="6">
    <location>
        <begin position="639"/>
        <end position="654"/>
    </location>
</feature>
<keyword evidence="10" id="KW-1185">Reference proteome</keyword>
<dbReference type="PROSITE" id="PS00758">
    <property type="entry name" value="ARGE_DAPE_CPG2_1"/>
    <property type="match status" value="1"/>
</dbReference>
<keyword evidence="7" id="KW-1133">Transmembrane helix</keyword>
<sequence>MVDAKQPHAVLPTGHVAARAPLSWRRRAALLVAVIATVLLSVRGYHTVMSVRGAALLRPVSAHHYEPRPPPPPRCPAQQAIVPSARPDITDRNVHQLFKSPAFRNLSVSRLAGAVQIQTVDFEDMGRLGEDPRWDVFYDLQRYFAETFPLLHKTLQLDVVNEHNLVYTWHGGNSALKPVLLMSHLDTVPVADDTLVEWKFPPFSGHFDGKYIWGRGSHDCKNNVVAILAAVTALVEQGFVPQRTVILAFGYDEESPKYRYGAAKIADHLRQTWKGENGRESDNDSDTFAIILDEGGIGINRQYGRTFATPQANEKGYLDAVIDVHVRGGHSSIPSAHSSIGLLALVVSRLEAEAPALFPLQLATDSPYYTLLQCAAEDNATVDMSSALRAALLNVGRGRSHEKEDLDRVVALLADDPAAASLLHTTQAVTIFHAGNKANALPAFASALVNYRVSSQETLAAVHDKLVATVAPVAEKLGLSFSYGMQRDGEEELPENALRLSWRPSQREPSPVSTTDSPSWAYFSGVIKHVFDEPGVGKDVLVAPAYAGGNTDTVYFWDLSSQIYRFGPLRAWHDEEQSWGGVHDVNERIALDAHLEAVRNDFVRDAPLEDFFVKAIAERYARSESRSSRATSKASSQAPSATPSEVPSRSSSQADMALVEDTDTARRRFRSAVLRSEARSRSRSASRASRTSTGSEASGTPGMPEALPPNSMVVAQVLCQAYHYMLTAGLEFGYVASGDALVFLRVLEDDPLTLHYFLPPMPSPDPVFVTGPARAYDTSAAHLCSLILLALKASTRARSGGGVDYTTGNVAGPAGGAAGGAAGGTSGAATSGTTSVGTALALPYCTQACLLGLRNGLPMDPKCPNVALHRSARILADSNADAASGNVDADNDHHPLTPKALRQRLRQQLAKDMDRDCECLDKLGCFGSTGVLFRLTITGYGYTLVGKAVQAAHREKLLNEADIYDEFRSVQGVLIPVELGIVTLAIPLPLHTCARVPYMMLLSYAGPTLDDMRKLLPEGIDWQAETSRTQHELQRMGMWNTDIRPANLAWNAET</sequence>
<keyword evidence="2" id="KW-0645">Protease</keyword>
<evidence type="ECO:0000256" key="6">
    <source>
        <dbReference type="SAM" id="MobiDB-lite"/>
    </source>
</evidence>
<name>A0ABP0B9D5_9PEZI</name>
<evidence type="ECO:0000313" key="10">
    <source>
        <dbReference type="Proteomes" id="UP001642405"/>
    </source>
</evidence>
<dbReference type="PANTHER" id="PTHR45962:SF1">
    <property type="entry name" value="N-FATTY-ACYL-AMINO ACID SYNTHASE_HYDROLASE PM20D1"/>
    <property type="match status" value="1"/>
</dbReference>
<feature type="region of interest" description="Disordered" evidence="6">
    <location>
        <begin position="624"/>
        <end position="705"/>
    </location>
</feature>
<dbReference type="InterPro" id="IPR002933">
    <property type="entry name" value="Peptidase_M20"/>
</dbReference>
<evidence type="ECO:0000256" key="7">
    <source>
        <dbReference type="SAM" id="Phobius"/>
    </source>
</evidence>
<organism evidence="9 10">
    <name type="scientific">Sporothrix curviconia</name>
    <dbReference type="NCBI Taxonomy" id="1260050"/>
    <lineage>
        <taxon>Eukaryota</taxon>
        <taxon>Fungi</taxon>
        <taxon>Dikarya</taxon>
        <taxon>Ascomycota</taxon>
        <taxon>Pezizomycotina</taxon>
        <taxon>Sordariomycetes</taxon>
        <taxon>Sordariomycetidae</taxon>
        <taxon>Ophiostomatales</taxon>
        <taxon>Ophiostomataceae</taxon>
        <taxon>Sporothrix</taxon>
    </lineage>
</organism>
<dbReference type="CDD" id="cd05674">
    <property type="entry name" value="M20_yscS"/>
    <property type="match status" value="1"/>
</dbReference>
<dbReference type="Pfam" id="PF07687">
    <property type="entry name" value="M20_dimer"/>
    <property type="match status" value="1"/>
</dbReference>
<accession>A0ABP0B9D5</accession>
<feature type="compositionally biased region" description="Low complexity" evidence="6">
    <location>
        <begin position="683"/>
        <end position="699"/>
    </location>
</feature>
<dbReference type="SUPFAM" id="SSF55031">
    <property type="entry name" value="Bacterial exopeptidase dimerisation domain"/>
    <property type="match status" value="1"/>
</dbReference>
<keyword evidence="7" id="KW-0812">Transmembrane</keyword>
<dbReference type="GO" id="GO:0004181">
    <property type="term" value="F:metallocarboxypeptidase activity"/>
    <property type="evidence" value="ECO:0007669"/>
    <property type="project" value="UniProtKB-EC"/>
</dbReference>
<feature type="compositionally biased region" description="Low complexity" evidence="6">
    <location>
        <begin position="628"/>
        <end position="638"/>
    </location>
</feature>
<dbReference type="InterPro" id="IPR047177">
    <property type="entry name" value="Pept_M20A"/>
</dbReference>
<dbReference type="SUPFAM" id="SSF53187">
    <property type="entry name" value="Zn-dependent exopeptidases"/>
    <property type="match status" value="1"/>
</dbReference>
<dbReference type="EMBL" id="CAWUHB010000011">
    <property type="protein sequence ID" value="CAK7216175.1"/>
    <property type="molecule type" value="Genomic_DNA"/>
</dbReference>
<evidence type="ECO:0000256" key="4">
    <source>
        <dbReference type="ARBA" id="ARBA00022801"/>
    </source>
</evidence>
<evidence type="ECO:0000256" key="3">
    <source>
        <dbReference type="ARBA" id="ARBA00022723"/>
    </source>
</evidence>